<dbReference type="KEGG" id="mtm:MYCTH_2308827"/>
<keyword evidence="8" id="KW-1185">Reference proteome</keyword>
<feature type="compositionally biased region" description="Polar residues" evidence="4">
    <location>
        <begin position="995"/>
        <end position="1004"/>
    </location>
</feature>
<dbReference type="Proteomes" id="UP000007322">
    <property type="component" value="Chromosome 5"/>
</dbReference>
<feature type="compositionally biased region" description="Basic residues" evidence="4">
    <location>
        <begin position="121"/>
        <end position="137"/>
    </location>
</feature>
<organism evidence="7 8">
    <name type="scientific">Thermothelomyces thermophilus (strain ATCC 42464 / BCRC 31852 / DSM 1799)</name>
    <name type="common">Sporotrichum thermophile</name>
    <dbReference type="NCBI Taxonomy" id="573729"/>
    <lineage>
        <taxon>Eukaryota</taxon>
        <taxon>Fungi</taxon>
        <taxon>Dikarya</taxon>
        <taxon>Ascomycota</taxon>
        <taxon>Pezizomycotina</taxon>
        <taxon>Sordariomycetes</taxon>
        <taxon>Sordariomycetidae</taxon>
        <taxon>Sordariales</taxon>
        <taxon>Chaetomiaceae</taxon>
        <taxon>Thermothelomyces</taxon>
    </lineage>
</organism>
<protein>
    <submittedName>
        <fullName evidence="7">Uncharacterized protein</fullName>
    </submittedName>
</protein>
<feature type="compositionally biased region" description="Low complexity" evidence="4">
    <location>
        <begin position="457"/>
        <end position="466"/>
    </location>
</feature>
<evidence type="ECO:0000259" key="5">
    <source>
        <dbReference type="PROSITE" id="PS50090"/>
    </source>
</evidence>
<evidence type="ECO:0000256" key="3">
    <source>
        <dbReference type="ARBA" id="ARBA00023242"/>
    </source>
</evidence>
<feature type="compositionally biased region" description="Polar residues" evidence="4">
    <location>
        <begin position="37"/>
        <end position="50"/>
    </location>
</feature>
<feature type="domain" description="Myb-like" evidence="5">
    <location>
        <begin position="636"/>
        <end position="680"/>
    </location>
</feature>
<dbReference type="InterPro" id="IPR051651">
    <property type="entry name" value="DMTF1_DNA-bind_reg"/>
</dbReference>
<evidence type="ECO:0000313" key="7">
    <source>
        <dbReference type="EMBL" id="AEO60028.1"/>
    </source>
</evidence>
<dbReference type="InParanoid" id="G2QKC2"/>
<feature type="compositionally biased region" description="Basic and acidic residues" evidence="4">
    <location>
        <begin position="138"/>
        <end position="152"/>
    </location>
</feature>
<dbReference type="PROSITE" id="PS50090">
    <property type="entry name" value="MYB_LIKE"/>
    <property type="match status" value="2"/>
</dbReference>
<dbReference type="eggNOG" id="KOG0051">
    <property type="taxonomic scope" value="Eukaryota"/>
</dbReference>
<dbReference type="VEuPathDB" id="FungiDB:MYCTH_2308827"/>
<feature type="compositionally biased region" description="Basic and acidic residues" evidence="4">
    <location>
        <begin position="282"/>
        <end position="294"/>
    </location>
</feature>
<feature type="region of interest" description="Disordered" evidence="4">
    <location>
        <begin position="1"/>
        <end position="566"/>
    </location>
</feature>
<feature type="compositionally biased region" description="Basic residues" evidence="4">
    <location>
        <begin position="201"/>
        <end position="212"/>
    </location>
</feature>
<dbReference type="Pfam" id="PF13921">
    <property type="entry name" value="Myb_DNA-bind_6"/>
    <property type="match status" value="1"/>
</dbReference>
<dbReference type="GO" id="GO:0003700">
    <property type="term" value="F:DNA-binding transcription factor activity"/>
    <property type="evidence" value="ECO:0007669"/>
    <property type="project" value="TreeGrafter"/>
</dbReference>
<feature type="domain" description="HTH myb-type" evidence="6">
    <location>
        <begin position="636"/>
        <end position="684"/>
    </location>
</feature>
<keyword evidence="3" id="KW-0539">Nucleus</keyword>
<dbReference type="AlphaFoldDB" id="G2QKC2"/>
<dbReference type="SUPFAM" id="SSF46689">
    <property type="entry name" value="Homeodomain-like"/>
    <property type="match status" value="2"/>
</dbReference>
<keyword evidence="2" id="KW-0238">DNA-binding</keyword>
<feature type="compositionally biased region" description="Polar residues" evidence="4">
    <location>
        <begin position="342"/>
        <end position="357"/>
    </location>
</feature>
<feature type="region of interest" description="Disordered" evidence="4">
    <location>
        <begin position="867"/>
        <end position="1131"/>
    </location>
</feature>
<dbReference type="CDD" id="cd00167">
    <property type="entry name" value="SANT"/>
    <property type="match status" value="1"/>
</dbReference>
<dbReference type="PROSITE" id="PS51294">
    <property type="entry name" value="HTH_MYB"/>
    <property type="match status" value="1"/>
</dbReference>
<name>G2QKC2_THET4</name>
<evidence type="ECO:0000256" key="4">
    <source>
        <dbReference type="SAM" id="MobiDB-lite"/>
    </source>
</evidence>
<dbReference type="InterPro" id="IPR017930">
    <property type="entry name" value="Myb_dom"/>
</dbReference>
<feature type="compositionally biased region" description="Basic and acidic residues" evidence="4">
    <location>
        <begin position="1"/>
        <end position="15"/>
    </location>
</feature>
<dbReference type="RefSeq" id="XP_003665273.1">
    <property type="nucleotide sequence ID" value="XM_003665225.1"/>
</dbReference>
<dbReference type="InterPro" id="IPR009057">
    <property type="entry name" value="Homeodomain-like_sf"/>
</dbReference>
<feature type="compositionally biased region" description="Basic and acidic residues" evidence="4">
    <location>
        <begin position="369"/>
        <end position="392"/>
    </location>
</feature>
<proteinExistence type="predicted"/>
<dbReference type="PANTHER" id="PTHR46380:SF2">
    <property type="entry name" value="CYCLIN-D-BINDING MYB-LIKE TRANSCRIPTION FACTOR 1"/>
    <property type="match status" value="1"/>
</dbReference>
<comment type="subcellular location">
    <subcellularLocation>
        <location evidence="1">Nucleus</location>
    </subcellularLocation>
</comment>
<evidence type="ECO:0000256" key="2">
    <source>
        <dbReference type="ARBA" id="ARBA00023125"/>
    </source>
</evidence>
<dbReference type="HOGENOM" id="CLU_279006_0_0_1"/>
<dbReference type="STRING" id="573729.G2QKC2"/>
<evidence type="ECO:0000259" key="6">
    <source>
        <dbReference type="PROSITE" id="PS51294"/>
    </source>
</evidence>
<dbReference type="InterPro" id="IPR001005">
    <property type="entry name" value="SANT/Myb"/>
</dbReference>
<gene>
    <name evidence="7" type="ORF">MYCTH_2308827</name>
</gene>
<sequence length="1131" mass="124934">MGNESSRPEQLEGRSRSLSPLPRDYQLSPDAADSLSALPSTMPASLQVANEGSGPPGAPGSLAWHRRRRRARALSPELPRASPPFELSDNEHPADDQEFPLTAHAVSTAELSLPATQPTRVKSKRAKKKSSEKKRKAELKEAAKAAHDEAVRVEAAIQDHKKRRHRSTAPSPFPPRDGEQATGDPEPYNELVEATSPRSQSLKHSRLSKKYKGLGTEVTTGDGEEEATTVHGRSIFDLEGDDDAPSSARPQGKRPRRDSDSKPRKNRKSSRSSNLGLDDGLEAGRSEEPIDRLALEGTNADFQLDRGGGTGREGETDMTEAARSSSPVLEERISADGAARRASTTSNHGSQRSNSDSGYEEAEVQGMPQREHEGDALERRGSPQLRGDDHLAAGDQANQNDDDEISVASDLHRSPVASPTPNSPADANVANGELNDDAVESAPSQHDSDTAVAPFESVAKTSSSRSSAKRKTKVPFFSRGEEESARTAAEPTQDAATSQEQSRRRPGAESPVPGEADPSDTARKPKPKKQKRRPEAETAVAANEPDAQAQPEGSRYRTGPLSQTEENQITRAMERFRENEGLTQQELNQVIHDNPQKSERPIHRQLWATIQDACPTRPRRKLIEWCRQRYNNWAGRGTWTPEQDDELVDLVAKHGKKWSYIAGLINRYQKDVRDRWRNYLVCRDTVRTDAWSEGEEERFREVVEKAIEKIREGVGKDSKKPAEALINWLDISQAMGYTRSRLQCMEKWKRMRAAEPLPDTVPTVLPQGNSWRLEKAREDLRKMTAEDKYRLMCAIRDSGVETDAKINWKPIIKGTFQGVFERTALVVTWGRLRKAVPDWETKTTRDCAQYLCEMYENEGHFGSSEIAETAEDEENAAVSANKKRRKGKKVVRPTSTDDEIAPSLETATTGAQSKEAEIVPSTINEDNDSASRGFLPKRGNKGRKTATDASTDAPSERTGDAADLDVQTEESAPVESRTDPYSGKRPRQAEKEQSPELNSGQAELSPSIEAQAARFRRRERIGSTVERGSVKGKGKGKEFRPLGSETKASKFSKRQRRASLSDVEDIESPKLKKRKTLSSSSKAEADGIASPRTREDKAPESYGKSWSVISSDMDDMEDIPATLPVSSQAAH</sequence>
<dbReference type="Gene3D" id="1.10.10.60">
    <property type="entry name" value="Homeodomain-like"/>
    <property type="match status" value="2"/>
</dbReference>
<feature type="domain" description="Myb-like" evidence="5">
    <location>
        <begin position="683"/>
        <end position="752"/>
    </location>
</feature>
<dbReference type="OrthoDB" id="39591at2759"/>
<dbReference type="GO" id="GO:0000976">
    <property type="term" value="F:transcription cis-regulatory region binding"/>
    <property type="evidence" value="ECO:0007669"/>
    <property type="project" value="TreeGrafter"/>
</dbReference>
<evidence type="ECO:0000313" key="8">
    <source>
        <dbReference type="Proteomes" id="UP000007322"/>
    </source>
</evidence>
<accession>G2QKC2</accession>
<reference evidence="7 8" key="1">
    <citation type="journal article" date="2011" name="Nat. Biotechnol.">
        <title>Comparative genomic analysis of the thermophilic biomass-degrading fungi Myceliophthora thermophila and Thielavia terrestris.</title>
        <authorList>
            <person name="Berka R.M."/>
            <person name="Grigoriev I.V."/>
            <person name="Otillar R."/>
            <person name="Salamov A."/>
            <person name="Grimwood J."/>
            <person name="Reid I."/>
            <person name="Ishmael N."/>
            <person name="John T."/>
            <person name="Darmond C."/>
            <person name="Moisan M.-C."/>
            <person name="Henrissat B."/>
            <person name="Coutinho P.M."/>
            <person name="Lombard V."/>
            <person name="Natvig D.O."/>
            <person name="Lindquist E."/>
            <person name="Schmutz J."/>
            <person name="Lucas S."/>
            <person name="Harris P."/>
            <person name="Powlowski J."/>
            <person name="Bellemare A."/>
            <person name="Taylor D."/>
            <person name="Butler G."/>
            <person name="de Vries R.P."/>
            <person name="Allijn I.E."/>
            <person name="van den Brink J."/>
            <person name="Ushinsky S."/>
            <person name="Storms R."/>
            <person name="Powell A.J."/>
            <person name="Paulsen I.T."/>
            <person name="Elbourne L.D.H."/>
            <person name="Baker S.E."/>
            <person name="Magnuson J."/>
            <person name="LaBoissiere S."/>
            <person name="Clutterbuck A.J."/>
            <person name="Martinez D."/>
            <person name="Wogulis M."/>
            <person name="de Leon A.L."/>
            <person name="Rey M.W."/>
            <person name="Tsang A."/>
        </authorList>
    </citation>
    <scope>NUCLEOTIDE SEQUENCE [LARGE SCALE GENOMIC DNA]</scope>
    <source>
        <strain evidence="8">ATCC 42464 / BCRC 31852 / DSM 1799</strain>
    </source>
</reference>
<dbReference type="EMBL" id="CP003006">
    <property type="protein sequence ID" value="AEO60028.1"/>
    <property type="molecule type" value="Genomic_DNA"/>
</dbReference>
<dbReference type="GeneID" id="11511033"/>
<dbReference type="PANTHER" id="PTHR46380">
    <property type="entry name" value="CYCLIN-D-BINDING MYB-LIKE TRANSCRIPTION FACTOR 1"/>
    <property type="match status" value="1"/>
</dbReference>
<dbReference type="SMART" id="SM00717">
    <property type="entry name" value="SANT"/>
    <property type="match status" value="4"/>
</dbReference>
<dbReference type="OMA" id="IYEMDEG"/>
<evidence type="ECO:0000256" key="1">
    <source>
        <dbReference type="ARBA" id="ARBA00004123"/>
    </source>
</evidence>
<dbReference type="GO" id="GO:0005634">
    <property type="term" value="C:nucleus"/>
    <property type="evidence" value="ECO:0007669"/>
    <property type="project" value="UniProtKB-SubCell"/>
</dbReference>
<feature type="compositionally biased region" description="Basic residues" evidence="4">
    <location>
        <begin position="881"/>
        <end position="891"/>
    </location>
</feature>